<keyword evidence="1" id="KW-0812">Transmembrane</keyword>
<name>A0ABR9G4A9_9GAMM</name>
<feature type="transmembrane region" description="Helical" evidence="1">
    <location>
        <begin position="130"/>
        <end position="151"/>
    </location>
</feature>
<reference evidence="2 3" key="1">
    <citation type="submission" date="2020-09" db="EMBL/GenBank/DDBJ databases">
        <title>Dyella sp. 7MK23 isolated from forest soil.</title>
        <authorList>
            <person name="Fu J."/>
        </authorList>
    </citation>
    <scope>NUCLEOTIDE SEQUENCE [LARGE SCALE GENOMIC DNA]</scope>
    <source>
        <strain evidence="2 3">7MK23</strain>
    </source>
</reference>
<feature type="transmembrane region" description="Helical" evidence="1">
    <location>
        <begin position="190"/>
        <end position="209"/>
    </location>
</feature>
<feature type="transmembrane region" description="Helical" evidence="1">
    <location>
        <begin position="221"/>
        <end position="241"/>
    </location>
</feature>
<organism evidence="2 3">
    <name type="scientific">Dyella acidiphila</name>
    <dbReference type="NCBI Taxonomy" id="2775866"/>
    <lineage>
        <taxon>Bacteria</taxon>
        <taxon>Pseudomonadati</taxon>
        <taxon>Pseudomonadota</taxon>
        <taxon>Gammaproteobacteria</taxon>
        <taxon>Lysobacterales</taxon>
        <taxon>Rhodanobacteraceae</taxon>
        <taxon>Dyella</taxon>
    </lineage>
</organism>
<dbReference type="Proteomes" id="UP000651010">
    <property type="component" value="Unassembled WGS sequence"/>
</dbReference>
<keyword evidence="1" id="KW-1133">Transmembrane helix</keyword>
<accession>A0ABR9G4A9</accession>
<feature type="transmembrane region" description="Helical" evidence="1">
    <location>
        <begin position="47"/>
        <end position="65"/>
    </location>
</feature>
<evidence type="ECO:0000313" key="3">
    <source>
        <dbReference type="Proteomes" id="UP000651010"/>
    </source>
</evidence>
<proteinExistence type="predicted"/>
<gene>
    <name evidence="2" type="ORF">IGX34_00660</name>
</gene>
<dbReference type="InterPro" id="IPR008535">
    <property type="entry name" value="DUF817"/>
</dbReference>
<feature type="transmembrane region" description="Helical" evidence="1">
    <location>
        <begin position="71"/>
        <end position="90"/>
    </location>
</feature>
<keyword evidence="1" id="KW-0472">Membrane</keyword>
<evidence type="ECO:0000256" key="1">
    <source>
        <dbReference type="SAM" id="Phobius"/>
    </source>
</evidence>
<comment type="caution">
    <text evidence="2">The sequence shown here is derived from an EMBL/GenBank/DDBJ whole genome shotgun (WGS) entry which is preliminary data.</text>
</comment>
<feature type="transmembrane region" description="Helical" evidence="1">
    <location>
        <begin position="102"/>
        <end position="124"/>
    </location>
</feature>
<protein>
    <submittedName>
        <fullName evidence="2">DUF817 domain-containing protein</fullName>
    </submittedName>
</protein>
<feature type="transmembrane region" description="Helical" evidence="1">
    <location>
        <begin position="163"/>
        <end position="184"/>
    </location>
</feature>
<keyword evidence="3" id="KW-1185">Reference proteome</keyword>
<evidence type="ECO:0000313" key="2">
    <source>
        <dbReference type="EMBL" id="MBE1158874.1"/>
    </source>
</evidence>
<sequence>MVRSNFLSLPAAMRRLDQRVAGWAQAQGRIGVALHEFLCFGAKQASACLFGGCMVLLLGLSWAFYPPGLPLARYDFLTLAALAIQCLLLATRLETFEEAKVILLFHAIGTAMEVFKTAMGSWIYPGPALLHIGGVPLFTGFMYGSIGSYIARAWRLFDFRFSAHPPLAATIWLSVAIYVNFFTHHFLLDLRLLLFAATVLLFGRTWVYFRIRQVHRRMPLLLGFMLVATFIWFAENIGTFTAAWRYPAQHHGWQMVPLSKLGAWFLLMIISYVMVSAVALRKPRRLG</sequence>
<dbReference type="RefSeq" id="WP_192553738.1">
    <property type="nucleotide sequence ID" value="NZ_JACZZA010000001.1"/>
</dbReference>
<dbReference type="EMBL" id="JACZZA010000001">
    <property type="protein sequence ID" value="MBE1158874.1"/>
    <property type="molecule type" value="Genomic_DNA"/>
</dbReference>
<dbReference type="Pfam" id="PF05675">
    <property type="entry name" value="DUF817"/>
    <property type="match status" value="1"/>
</dbReference>
<dbReference type="PIRSF" id="PIRSF009141">
    <property type="entry name" value="UCP009141"/>
    <property type="match status" value="1"/>
</dbReference>
<feature type="transmembrane region" description="Helical" evidence="1">
    <location>
        <begin position="261"/>
        <end position="280"/>
    </location>
</feature>